<dbReference type="AlphaFoldDB" id="A0A5N6PY07"/>
<evidence type="ECO:0000313" key="2">
    <source>
        <dbReference type="Proteomes" id="UP000326396"/>
    </source>
</evidence>
<reference evidence="1 2" key="1">
    <citation type="submission" date="2019-05" db="EMBL/GenBank/DDBJ databases">
        <title>Mikania micrantha, genome provides insights into the molecular mechanism of rapid growth.</title>
        <authorList>
            <person name="Liu B."/>
        </authorList>
    </citation>
    <scope>NUCLEOTIDE SEQUENCE [LARGE SCALE GENOMIC DNA]</scope>
    <source>
        <strain evidence="1">NLD-2019</strain>
        <tissue evidence="1">Leaf</tissue>
    </source>
</reference>
<dbReference type="PROSITE" id="PS00141">
    <property type="entry name" value="ASP_PROTEASE"/>
    <property type="match status" value="1"/>
</dbReference>
<dbReference type="Proteomes" id="UP000326396">
    <property type="component" value="Linkage Group LG1"/>
</dbReference>
<proteinExistence type="predicted"/>
<dbReference type="PANTHER" id="PTHR15503:SF45">
    <property type="entry name" value="RNA-DIRECTED DNA POLYMERASE HOMOLOG"/>
    <property type="match status" value="1"/>
</dbReference>
<dbReference type="Gene3D" id="2.40.70.10">
    <property type="entry name" value="Acid Proteases"/>
    <property type="match status" value="1"/>
</dbReference>
<dbReference type="InterPro" id="IPR021109">
    <property type="entry name" value="Peptidase_aspartic_dom_sf"/>
</dbReference>
<comment type="caution">
    <text evidence="1">The sequence shown here is derived from an EMBL/GenBank/DDBJ whole genome shotgun (WGS) entry which is preliminary data.</text>
</comment>
<dbReference type="EMBL" id="SZYD01000001">
    <property type="protein sequence ID" value="KAD7477259.1"/>
    <property type="molecule type" value="Genomic_DNA"/>
</dbReference>
<dbReference type="GO" id="GO:0004190">
    <property type="term" value="F:aspartic-type endopeptidase activity"/>
    <property type="evidence" value="ECO:0007669"/>
    <property type="project" value="InterPro"/>
</dbReference>
<dbReference type="Pfam" id="PF08284">
    <property type="entry name" value="RVP_2"/>
    <property type="match status" value="1"/>
</dbReference>
<dbReference type="OrthoDB" id="1749844at2759"/>
<dbReference type="SUPFAM" id="SSF56672">
    <property type="entry name" value="DNA/RNA polymerases"/>
    <property type="match status" value="1"/>
</dbReference>
<protein>
    <recommendedName>
        <fullName evidence="3">Reverse transcriptase domain-containing protein</fullName>
    </recommendedName>
</protein>
<dbReference type="InterPro" id="IPR001969">
    <property type="entry name" value="Aspartic_peptidase_AS"/>
</dbReference>
<dbReference type="InterPro" id="IPR032567">
    <property type="entry name" value="RTL1-rel"/>
</dbReference>
<dbReference type="GO" id="GO:0006508">
    <property type="term" value="P:proteolysis"/>
    <property type="evidence" value="ECO:0007669"/>
    <property type="project" value="InterPro"/>
</dbReference>
<organism evidence="1 2">
    <name type="scientific">Mikania micrantha</name>
    <name type="common">bitter vine</name>
    <dbReference type="NCBI Taxonomy" id="192012"/>
    <lineage>
        <taxon>Eukaryota</taxon>
        <taxon>Viridiplantae</taxon>
        <taxon>Streptophyta</taxon>
        <taxon>Embryophyta</taxon>
        <taxon>Tracheophyta</taxon>
        <taxon>Spermatophyta</taxon>
        <taxon>Magnoliopsida</taxon>
        <taxon>eudicotyledons</taxon>
        <taxon>Gunneridae</taxon>
        <taxon>Pentapetalae</taxon>
        <taxon>asterids</taxon>
        <taxon>campanulids</taxon>
        <taxon>Asterales</taxon>
        <taxon>Asteraceae</taxon>
        <taxon>Asteroideae</taxon>
        <taxon>Heliantheae alliance</taxon>
        <taxon>Eupatorieae</taxon>
        <taxon>Mikania</taxon>
    </lineage>
</organism>
<accession>A0A5N6PY07</accession>
<sequence>MSSDGTPSDYALSAAVSTVSGIMYLREREIYVLFDTGATHSVVSHIFARHINSTPVPLDSALVISTPSGSSVIITHIYYDCPLRLDNIICKANLFPMQMGEFDVILGMDWLTQHRATIDYYSKRVLFGDFRCPKFVYQGIQPRKSIKVISALKAQKLLSHGCQGFIAAIKDTSTDTPRIENFSIVCDFPDVFPEELPGIPPDREVEFAIDLIPGSEPISKAPYRMAPLELKELKEQLQELLKLGFI</sequence>
<dbReference type="SUPFAM" id="SSF50630">
    <property type="entry name" value="Acid proteases"/>
    <property type="match status" value="1"/>
</dbReference>
<gene>
    <name evidence="1" type="ORF">E3N88_00395</name>
</gene>
<evidence type="ECO:0000313" key="1">
    <source>
        <dbReference type="EMBL" id="KAD7477259.1"/>
    </source>
</evidence>
<dbReference type="InterPro" id="IPR043502">
    <property type="entry name" value="DNA/RNA_pol_sf"/>
</dbReference>
<dbReference type="Gene3D" id="3.10.10.10">
    <property type="entry name" value="HIV Type 1 Reverse Transcriptase, subunit A, domain 1"/>
    <property type="match status" value="1"/>
</dbReference>
<dbReference type="CDD" id="cd00303">
    <property type="entry name" value="retropepsin_like"/>
    <property type="match status" value="1"/>
</dbReference>
<dbReference type="PANTHER" id="PTHR15503">
    <property type="entry name" value="LDOC1 RELATED"/>
    <property type="match status" value="1"/>
</dbReference>
<evidence type="ECO:0008006" key="3">
    <source>
        <dbReference type="Google" id="ProtNLM"/>
    </source>
</evidence>
<keyword evidence="2" id="KW-1185">Reference proteome</keyword>
<name>A0A5N6PY07_9ASTR</name>